<accession>A0ABN2UA03</accession>
<feature type="compositionally biased region" description="Polar residues" evidence="1">
    <location>
        <begin position="222"/>
        <end position="239"/>
    </location>
</feature>
<feature type="compositionally biased region" description="Polar residues" evidence="1">
    <location>
        <begin position="69"/>
        <end position="84"/>
    </location>
</feature>
<evidence type="ECO:0000256" key="1">
    <source>
        <dbReference type="SAM" id="MobiDB-lite"/>
    </source>
</evidence>
<feature type="domain" description="AAA" evidence="2">
    <location>
        <begin position="390"/>
        <end position="569"/>
    </location>
</feature>
<dbReference type="Proteomes" id="UP001501196">
    <property type="component" value="Unassembled WGS sequence"/>
</dbReference>
<feature type="region of interest" description="Disordered" evidence="1">
    <location>
        <begin position="1"/>
        <end position="301"/>
    </location>
</feature>
<organism evidence="3 4">
    <name type="scientific">Agromyces tropicus</name>
    <dbReference type="NCBI Taxonomy" id="555371"/>
    <lineage>
        <taxon>Bacteria</taxon>
        <taxon>Bacillati</taxon>
        <taxon>Actinomycetota</taxon>
        <taxon>Actinomycetes</taxon>
        <taxon>Micrococcales</taxon>
        <taxon>Microbacteriaceae</taxon>
        <taxon>Agromyces</taxon>
    </lineage>
</organism>
<feature type="compositionally biased region" description="Basic and acidic residues" evidence="1">
    <location>
        <begin position="103"/>
        <end position="126"/>
    </location>
</feature>
<proteinExistence type="predicted"/>
<name>A0ABN2UA03_9MICO</name>
<feature type="region of interest" description="Disordered" evidence="1">
    <location>
        <begin position="327"/>
        <end position="363"/>
    </location>
</feature>
<evidence type="ECO:0000313" key="3">
    <source>
        <dbReference type="EMBL" id="GAA2032066.1"/>
    </source>
</evidence>
<feature type="compositionally biased region" description="Basic and acidic residues" evidence="1">
    <location>
        <begin position="200"/>
        <end position="216"/>
    </location>
</feature>
<feature type="compositionally biased region" description="Low complexity" evidence="1">
    <location>
        <begin position="185"/>
        <end position="196"/>
    </location>
</feature>
<dbReference type="CDD" id="cd02042">
    <property type="entry name" value="ParAB_family"/>
    <property type="match status" value="1"/>
</dbReference>
<gene>
    <name evidence="3" type="ORF">GCM10009819_15020</name>
</gene>
<evidence type="ECO:0000313" key="4">
    <source>
        <dbReference type="Proteomes" id="UP001501196"/>
    </source>
</evidence>
<sequence>MANGGRGWFQRRKPQPETPRPEPTERTPEPTRIEAYEAQRRADGGAFGGGPDFDSILRAPEPRSDDRSSGTPGSAPTPASSARQSAPERPTASRMAESSSSSDADRRWAPPEEAWRRPAPPQDDRPTAPPPTTPVNRPPQPPAPPSSAAAPNRAPDRNDRSEPAPNPAPTPGRFDWDAATAAALSGDDGPESGPSGQRTAHGDPDKLLEDIIREIVGDATAETVSSLHQPRSTAGTGDSVSPARGASAVEDSAPTTAPSPPGREPVESGPQDSTGSPDEAARAGGSRSVGEPDDRSLDATPGAEAPYAVVAGSEPTTEVAVGDDVETAPPALNAPAAPTSQVVAPGTDAPVSRETSMTDGGTPLADQLADETRRRIALDQAVLPLPTAPRIFTISNQKGGVGKTTSAVNLAAALARAGARVLVVDLDPQGNASTALGVEHRSDQQSVYEVLVSDLPIAEVVRPSTEHENLDCVPATIHLAGAEIELVSLVAREQRLRRALDAHLAAMERPYDYVFIDCPPSLGLLTINAFVAAREVLIPIQCEYYALEGLSQLLSNIELIERHLNPQLRLTTILLTMYDSRTNLAQQVAQEVRDHFPTQTLDTIIPRSVRVSEAPSYGQSVITYDFTSTGSLSYREAAAEIAWRGAQRTEEQKESN</sequence>
<dbReference type="Pfam" id="PF13614">
    <property type="entry name" value="AAA_31"/>
    <property type="match status" value="1"/>
</dbReference>
<evidence type="ECO:0000259" key="2">
    <source>
        <dbReference type="Pfam" id="PF13614"/>
    </source>
</evidence>
<dbReference type="EMBL" id="BAAAPW010000002">
    <property type="protein sequence ID" value="GAA2032066.1"/>
    <property type="molecule type" value="Genomic_DNA"/>
</dbReference>
<feature type="compositionally biased region" description="Pro residues" evidence="1">
    <location>
        <begin position="127"/>
        <end position="145"/>
    </location>
</feature>
<dbReference type="InterPro" id="IPR050678">
    <property type="entry name" value="DNA_Partitioning_ATPase"/>
</dbReference>
<protein>
    <recommendedName>
        <fullName evidence="2">AAA domain-containing protein</fullName>
    </recommendedName>
</protein>
<keyword evidence="4" id="KW-1185">Reference proteome</keyword>
<dbReference type="SUPFAM" id="SSF52540">
    <property type="entry name" value="P-loop containing nucleoside triphosphate hydrolases"/>
    <property type="match status" value="1"/>
</dbReference>
<comment type="caution">
    <text evidence="3">The sequence shown here is derived from an EMBL/GenBank/DDBJ whole genome shotgun (WGS) entry which is preliminary data.</text>
</comment>
<feature type="compositionally biased region" description="Basic and acidic residues" evidence="1">
    <location>
        <begin position="19"/>
        <end position="43"/>
    </location>
</feature>
<feature type="compositionally biased region" description="Low complexity" evidence="1">
    <location>
        <begin position="92"/>
        <end position="102"/>
    </location>
</feature>
<dbReference type="Gene3D" id="3.40.50.300">
    <property type="entry name" value="P-loop containing nucleotide triphosphate hydrolases"/>
    <property type="match status" value="1"/>
</dbReference>
<dbReference type="InterPro" id="IPR027417">
    <property type="entry name" value="P-loop_NTPase"/>
</dbReference>
<dbReference type="PANTHER" id="PTHR13696:SF52">
    <property type="entry name" value="PARA FAMILY PROTEIN CT_582"/>
    <property type="match status" value="1"/>
</dbReference>
<dbReference type="PANTHER" id="PTHR13696">
    <property type="entry name" value="P-LOOP CONTAINING NUCLEOSIDE TRIPHOSPHATE HYDROLASE"/>
    <property type="match status" value="1"/>
</dbReference>
<feature type="compositionally biased region" description="Low complexity" evidence="1">
    <location>
        <begin position="328"/>
        <end position="338"/>
    </location>
</feature>
<reference evidence="3 4" key="1">
    <citation type="journal article" date="2019" name="Int. J. Syst. Evol. Microbiol.">
        <title>The Global Catalogue of Microorganisms (GCM) 10K type strain sequencing project: providing services to taxonomists for standard genome sequencing and annotation.</title>
        <authorList>
            <consortium name="The Broad Institute Genomics Platform"/>
            <consortium name="The Broad Institute Genome Sequencing Center for Infectious Disease"/>
            <person name="Wu L."/>
            <person name="Ma J."/>
        </authorList>
    </citation>
    <scope>NUCLEOTIDE SEQUENCE [LARGE SCALE GENOMIC DNA]</scope>
    <source>
        <strain evidence="3 4">JCM 15672</strain>
    </source>
</reference>
<dbReference type="InterPro" id="IPR025669">
    <property type="entry name" value="AAA_dom"/>
</dbReference>